<evidence type="ECO:0000256" key="4">
    <source>
        <dbReference type="ARBA" id="ARBA00016461"/>
    </source>
</evidence>
<evidence type="ECO:0000256" key="10">
    <source>
        <dbReference type="ARBA" id="ARBA00022989"/>
    </source>
</evidence>
<organism evidence="14">
    <name type="scientific">Serratia fonticola</name>
    <dbReference type="NCBI Taxonomy" id="47917"/>
    <lineage>
        <taxon>Bacteria</taxon>
        <taxon>Pseudomonadati</taxon>
        <taxon>Pseudomonadota</taxon>
        <taxon>Gammaproteobacteria</taxon>
        <taxon>Enterobacterales</taxon>
        <taxon>Yersiniaceae</taxon>
        <taxon>Serratia</taxon>
    </lineage>
</organism>
<keyword evidence="10 12" id="KW-1133">Transmembrane helix</keyword>
<keyword evidence="11 12" id="KW-0472">Membrane</keyword>
<proteinExistence type="inferred from homology"/>
<evidence type="ECO:0000256" key="9">
    <source>
        <dbReference type="ARBA" id="ARBA00022748"/>
    </source>
</evidence>
<feature type="region of interest" description="Disordered" evidence="13">
    <location>
        <begin position="54"/>
        <end position="80"/>
    </location>
</feature>
<evidence type="ECO:0000256" key="11">
    <source>
        <dbReference type="ARBA" id="ARBA00023136"/>
    </source>
</evidence>
<evidence type="ECO:0000256" key="7">
    <source>
        <dbReference type="ARBA" id="ARBA00022519"/>
    </source>
</evidence>
<dbReference type="GO" id="GO:1903607">
    <property type="term" value="P:cytochrome c biosynthetic process"/>
    <property type="evidence" value="ECO:0007669"/>
    <property type="project" value="TreeGrafter"/>
</dbReference>
<evidence type="ECO:0000256" key="12">
    <source>
        <dbReference type="RuleBase" id="RU363101"/>
    </source>
</evidence>
<feature type="compositionally biased region" description="Polar residues" evidence="13">
    <location>
        <begin position="65"/>
        <end position="74"/>
    </location>
</feature>
<evidence type="ECO:0000313" key="14">
    <source>
        <dbReference type="EMBL" id="TVZ70972.1"/>
    </source>
</evidence>
<evidence type="ECO:0000256" key="6">
    <source>
        <dbReference type="ARBA" id="ARBA00022475"/>
    </source>
</evidence>
<keyword evidence="9 12" id="KW-0201">Cytochrome c-type biogenesis</keyword>
<dbReference type="GO" id="GO:0017004">
    <property type="term" value="P:cytochrome complex assembly"/>
    <property type="evidence" value="ECO:0007669"/>
    <property type="project" value="UniProtKB-KW"/>
</dbReference>
<comment type="similarity">
    <text evidence="3 12">Belongs to the CcmD/CycX/HelD family.</text>
</comment>
<comment type="caution">
    <text evidence="14">The sequence shown here is derived from an EMBL/GenBank/DDBJ whole genome shotgun (WGS) entry which is preliminary data.</text>
</comment>
<accession>A0A542D072</accession>
<comment type="function">
    <text evidence="1 12">Required for the export of heme to the periplasm for the biogenesis of c-type cytochromes.</text>
</comment>
<dbReference type="InterPro" id="IPR052075">
    <property type="entry name" value="Heme_exporter_D"/>
</dbReference>
<dbReference type="OrthoDB" id="9815607at2"/>
<evidence type="ECO:0000256" key="1">
    <source>
        <dbReference type="ARBA" id="ARBA00002442"/>
    </source>
</evidence>
<gene>
    <name evidence="14" type="ORF">FHU10_3577</name>
</gene>
<keyword evidence="6 12" id="KW-1003">Cell membrane</keyword>
<feature type="transmembrane region" description="Helical" evidence="12">
    <location>
        <begin position="17"/>
        <end position="37"/>
    </location>
</feature>
<evidence type="ECO:0000256" key="2">
    <source>
        <dbReference type="ARBA" id="ARBA00004377"/>
    </source>
</evidence>
<reference evidence="14" key="2">
    <citation type="submission" date="2019-08" db="EMBL/GenBank/DDBJ databases">
        <title>Investigation of anaerobic lignin degradation for improved lignocellulosic biofuels.</title>
        <authorList>
            <person name="Deangelis K.PhD."/>
        </authorList>
    </citation>
    <scope>NUCLEOTIDE SEQUENCE [LARGE SCALE GENOMIC DNA]</scope>
    <source>
        <strain evidence="14">128R</strain>
    </source>
</reference>
<name>A0A542D072_SERFO</name>
<dbReference type="InterPro" id="IPR007078">
    <property type="entry name" value="Haem_export_protD_CcmD"/>
</dbReference>
<sequence>MSAAFDSWQAFFAMGGYAFYVWLAVAATLLSLLGLFIHTLWQRKQLLAEVSRQASRERRIRQSKQKSATPQSANPREKSL</sequence>
<dbReference type="EMBL" id="VISQ01000001">
    <property type="protein sequence ID" value="TVZ70972.1"/>
    <property type="molecule type" value="Genomic_DNA"/>
</dbReference>
<keyword evidence="7 12" id="KW-0997">Cell inner membrane</keyword>
<evidence type="ECO:0000256" key="8">
    <source>
        <dbReference type="ARBA" id="ARBA00022692"/>
    </source>
</evidence>
<dbReference type="NCBIfam" id="TIGR03141">
    <property type="entry name" value="cytochro_ccmD"/>
    <property type="match status" value="1"/>
</dbReference>
<keyword evidence="5 12" id="KW-0813">Transport</keyword>
<comment type="subcellular location">
    <subcellularLocation>
        <location evidence="2 12">Cell inner membrane</location>
        <topology evidence="2 12">Single-pass membrane protein</topology>
    </subcellularLocation>
</comment>
<evidence type="ECO:0000256" key="13">
    <source>
        <dbReference type="SAM" id="MobiDB-lite"/>
    </source>
</evidence>
<evidence type="ECO:0000256" key="5">
    <source>
        <dbReference type="ARBA" id="ARBA00022448"/>
    </source>
</evidence>
<reference evidence="14" key="1">
    <citation type="submission" date="2019-06" db="EMBL/GenBank/DDBJ databases">
        <authorList>
            <person name="Deangelis K."/>
            <person name="Huntemann M."/>
            <person name="Clum A."/>
            <person name="Pillay M."/>
            <person name="Palaniappan K."/>
            <person name="Varghese N."/>
            <person name="Mikhailova N."/>
            <person name="Stamatis D."/>
            <person name="Reddy T."/>
            <person name="Daum C."/>
            <person name="Shapiro N."/>
            <person name="Ivanova N."/>
            <person name="Kyrpides N."/>
            <person name="Woyke T."/>
        </authorList>
    </citation>
    <scope>NUCLEOTIDE SEQUENCE [LARGE SCALE GENOMIC DNA]</scope>
    <source>
        <strain evidence="14">128R</strain>
    </source>
</reference>
<dbReference type="PANTHER" id="PTHR37531:SF1">
    <property type="entry name" value="HEME EXPORTER PROTEIN D"/>
    <property type="match status" value="1"/>
</dbReference>
<dbReference type="GO" id="GO:0015886">
    <property type="term" value="P:heme transport"/>
    <property type="evidence" value="ECO:0007669"/>
    <property type="project" value="InterPro"/>
</dbReference>
<dbReference type="GO" id="GO:0005886">
    <property type="term" value="C:plasma membrane"/>
    <property type="evidence" value="ECO:0007669"/>
    <property type="project" value="UniProtKB-SubCell"/>
</dbReference>
<dbReference type="AlphaFoldDB" id="A0A542D072"/>
<protein>
    <recommendedName>
        <fullName evidence="4 12">Heme exporter protein D</fullName>
    </recommendedName>
</protein>
<keyword evidence="8 12" id="KW-0812">Transmembrane</keyword>
<dbReference type="PANTHER" id="PTHR37531">
    <property type="entry name" value="HEME EXPORTER PROTEIN D"/>
    <property type="match status" value="1"/>
</dbReference>
<dbReference type="Pfam" id="PF04995">
    <property type="entry name" value="CcmD"/>
    <property type="match status" value="1"/>
</dbReference>
<evidence type="ECO:0000256" key="3">
    <source>
        <dbReference type="ARBA" id="ARBA00008741"/>
    </source>
</evidence>